<accession>A0ABR7WL93</accession>
<evidence type="ECO:0000259" key="4">
    <source>
        <dbReference type="SMART" id="SM00738"/>
    </source>
</evidence>
<dbReference type="SUPFAM" id="SSF82679">
    <property type="entry name" value="N-utilization substance G protein NusG, N-terminal domain"/>
    <property type="match status" value="1"/>
</dbReference>
<evidence type="ECO:0000256" key="3">
    <source>
        <dbReference type="ARBA" id="ARBA00023163"/>
    </source>
</evidence>
<dbReference type="SMART" id="SM00738">
    <property type="entry name" value="NGN"/>
    <property type="match status" value="1"/>
</dbReference>
<proteinExistence type="predicted"/>
<dbReference type="NCBIfam" id="NF033644">
    <property type="entry name" value="antiterm_UpxY"/>
    <property type="match status" value="1"/>
</dbReference>
<keyword evidence="2" id="KW-0805">Transcription regulation</keyword>
<evidence type="ECO:0000256" key="2">
    <source>
        <dbReference type="ARBA" id="ARBA00023015"/>
    </source>
</evidence>
<dbReference type="InterPro" id="IPR043425">
    <property type="entry name" value="NusG-like"/>
</dbReference>
<sequence length="168" mass="19152">MNSANNDNWMVLYTRSRWEKKVDQLLKEQNIISYCPLVKTSKKWADRNKTVEIPLFNSYLFVRANYTDLEKITQTSGVITYVTFCGKPAIVRDNEIESIRKIVRKYSDIESIPLNDLQIGDEAIIADGPLCNQRGEVQQVNGKSVVMVLKSMNCALTVKIDSKELIAC</sequence>
<dbReference type="PANTHER" id="PTHR30265:SF4">
    <property type="entry name" value="KOW MOTIF FAMILY PROTEIN, EXPRESSED"/>
    <property type="match status" value="1"/>
</dbReference>
<dbReference type="Pfam" id="PF02357">
    <property type="entry name" value="NusG"/>
    <property type="match status" value="1"/>
</dbReference>
<dbReference type="Proteomes" id="UP000606600">
    <property type="component" value="Unassembled WGS sequence"/>
</dbReference>
<dbReference type="EMBL" id="JACWMY010000002">
    <property type="protein sequence ID" value="MBD1363080.1"/>
    <property type="molecule type" value="Genomic_DNA"/>
</dbReference>
<evidence type="ECO:0000313" key="6">
    <source>
        <dbReference type="Proteomes" id="UP000606600"/>
    </source>
</evidence>
<protein>
    <submittedName>
        <fullName evidence="5">UpxY family transcription antiterminator</fullName>
    </submittedName>
</protein>
<dbReference type="Gene3D" id="3.30.70.940">
    <property type="entry name" value="NusG, N-terminal domain"/>
    <property type="match status" value="1"/>
</dbReference>
<organism evidence="5 6">
    <name type="scientific">Mucilaginibacter pankratovii</name>
    <dbReference type="NCBI Taxonomy" id="2772110"/>
    <lineage>
        <taxon>Bacteria</taxon>
        <taxon>Pseudomonadati</taxon>
        <taxon>Bacteroidota</taxon>
        <taxon>Sphingobacteriia</taxon>
        <taxon>Sphingobacteriales</taxon>
        <taxon>Sphingobacteriaceae</taxon>
        <taxon>Mucilaginibacter</taxon>
    </lineage>
</organism>
<dbReference type="InterPro" id="IPR036735">
    <property type="entry name" value="NGN_dom_sf"/>
</dbReference>
<dbReference type="InterPro" id="IPR006645">
    <property type="entry name" value="NGN-like_dom"/>
</dbReference>
<reference evidence="5 6" key="1">
    <citation type="submission" date="2020-09" db="EMBL/GenBank/DDBJ databases">
        <title>Novel species of Mucilaginibacter isolated from a glacier on the Tibetan Plateau.</title>
        <authorList>
            <person name="Liu Q."/>
            <person name="Xin Y.-H."/>
        </authorList>
    </citation>
    <scope>NUCLEOTIDE SEQUENCE [LARGE SCALE GENOMIC DNA]</scope>
    <source>
        <strain evidence="5 6">ZT4R22</strain>
    </source>
</reference>
<comment type="caution">
    <text evidence="5">The sequence shown here is derived from an EMBL/GenBank/DDBJ whole genome shotgun (WGS) entry which is preliminary data.</text>
</comment>
<evidence type="ECO:0000313" key="5">
    <source>
        <dbReference type="EMBL" id="MBD1363080.1"/>
    </source>
</evidence>
<dbReference type="PANTHER" id="PTHR30265">
    <property type="entry name" value="RHO-INTERACTING TRANSCRIPTION TERMINATION FACTOR NUSG"/>
    <property type="match status" value="1"/>
</dbReference>
<evidence type="ECO:0000256" key="1">
    <source>
        <dbReference type="ARBA" id="ARBA00022814"/>
    </source>
</evidence>
<feature type="domain" description="NusG-like N-terminal" evidence="4">
    <location>
        <begin position="6"/>
        <end position="103"/>
    </location>
</feature>
<dbReference type="CDD" id="cd09895">
    <property type="entry name" value="NGN_SP_UpxY"/>
    <property type="match status" value="1"/>
</dbReference>
<keyword evidence="3" id="KW-0804">Transcription</keyword>
<gene>
    <name evidence="5" type="ORF">IDJ77_04585</name>
</gene>
<keyword evidence="1" id="KW-0889">Transcription antitermination</keyword>
<keyword evidence="6" id="KW-1185">Reference proteome</keyword>
<name>A0ABR7WL93_9SPHI</name>
<dbReference type="RefSeq" id="WP_191187751.1">
    <property type="nucleotide sequence ID" value="NZ_JACWMY010000002.1"/>
</dbReference>